<proteinExistence type="predicted"/>
<name>A0A6A6Y625_9PEZI</name>
<organism evidence="1">
    <name type="scientific">Mytilinidion resinicola</name>
    <dbReference type="NCBI Taxonomy" id="574789"/>
    <lineage>
        <taxon>Eukaryota</taxon>
        <taxon>Fungi</taxon>
        <taxon>Dikarya</taxon>
        <taxon>Ascomycota</taxon>
        <taxon>Pezizomycotina</taxon>
        <taxon>Dothideomycetes</taxon>
        <taxon>Pleosporomycetidae</taxon>
        <taxon>Mytilinidiales</taxon>
        <taxon>Mytilinidiaceae</taxon>
        <taxon>Mytilinidion</taxon>
    </lineage>
</organism>
<reference evidence="3" key="3">
    <citation type="submission" date="2025-04" db="UniProtKB">
        <authorList>
            <consortium name="RefSeq"/>
        </authorList>
    </citation>
    <scope>IDENTIFICATION</scope>
    <source>
        <strain evidence="3">CBS 304.34</strain>
    </source>
</reference>
<dbReference type="EMBL" id="MU003715">
    <property type="protein sequence ID" value="KAF2803983.1"/>
    <property type="molecule type" value="Genomic_DNA"/>
</dbReference>
<reference evidence="1 3" key="1">
    <citation type="journal article" date="2020" name="Stud. Mycol.">
        <title>101 Dothideomycetes genomes: a test case for predicting lifestyles and emergence of pathogens.</title>
        <authorList>
            <person name="Haridas S."/>
            <person name="Albert R."/>
            <person name="Binder M."/>
            <person name="Bloem J."/>
            <person name="Labutti K."/>
            <person name="Salamov A."/>
            <person name="Andreopoulos B."/>
            <person name="Baker S."/>
            <person name="Barry K."/>
            <person name="Bills G."/>
            <person name="Bluhm B."/>
            <person name="Cannon C."/>
            <person name="Castanera R."/>
            <person name="Culley D."/>
            <person name="Daum C."/>
            <person name="Ezra D."/>
            <person name="Gonzalez J."/>
            <person name="Henrissat B."/>
            <person name="Kuo A."/>
            <person name="Liang C."/>
            <person name="Lipzen A."/>
            <person name="Lutzoni F."/>
            <person name="Magnuson J."/>
            <person name="Mondo S."/>
            <person name="Nolan M."/>
            <person name="Ohm R."/>
            <person name="Pangilinan J."/>
            <person name="Park H.-J."/>
            <person name="Ramirez L."/>
            <person name="Alfaro M."/>
            <person name="Sun H."/>
            <person name="Tritt A."/>
            <person name="Yoshinaga Y."/>
            <person name="Zwiers L.-H."/>
            <person name="Turgeon B."/>
            <person name="Goodwin S."/>
            <person name="Spatafora J."/>
            <person name="Crous P."/>
            <person name="Grigoriev I."/>
        </authorList>
    </citation>
    <scope>NUCLEOTIDE SEQUENCE</scope>
    <source>
        <strain evidence="1 3">CBS 304.34</strain>
    </source>
</reference>
<dbReference type="OrthoDB" id="2958217at2759"/>
<sequence>MPVAIFDTFMLFRRRAPMGGRRSEFPSYSWLGWKHGVQIPNFIDKTNLKEWKISCTWIVWYKRTSGAPDLVWDTTKSTVLLQEIGSKTGYRGRTSRDPTGELSMLGDHLKESFPQGFKDGVEKRKRCHFSVSEFASINPASQTPPSLNSLLSSKRPYDLLQFWTISTYYKIHLAFNQYKDCDEYFPLFDKDQEFCGIVRLDEEPPGNEAVHAEFLILSKACHDISKDVIWSTPVMERLSLLSQEMKESPLCNANRERYSAEEEIFHDDLYCVLCIQWKDDGVAERVGSGFIYRTAVEHAHFPGPVWKEIILG</sequence>
<dbReference type="Proteomes" id="UP000504636">
    <property type="component" value="Unplaced"/>
</dbReference>
<evidence type="ECO:0000313" key="3">
    <source>
        <dbReference type="RefSeq" id="XP_033570947.1"/>
    </source>
</evidence>
<keyword evidence="2" id="KW-1185">Reference proteome</keyword>
<reference evidence="3" key="2">
    <citation type="submission" date="2020-04" db="EMBL/GenBank/DDBJ databases">
        <authorList>
            <consortium name="NCBI Genome Project"/>
        </authorList>
    </citation>
    <scope>NUCLEOTIDE SEQUENCE</scope>
    <source>
        <strain evidence="3">CBS 304.34</strain>
    </source>
</reference>
<evidence type="ECO:0000313" key="1">
    <source>
        <dbReference type="EMBL" id="KAF2803983.1"/>
    </source>
</evidence>
<dbReference type="AlphaFoldDB" id="A0A6A6Y625"/>
<accession>A0A6A6Y625</accession>
<protein>
    <submittedName>
        <fullName evidence="1 3">Uncharacterized protein</fullName>
    </submittedName>
</protein>
<evidence type="ECO:0000313" key="2">
    <source>
        <dbReference type="Proteomes" id="UP000504636"/>
    </source>
</evidence>
<dbReference type="GeneID" id="54453735"/>
<gene>
    <name evidence="1 3" type="ORF">BDZ99DRAFT_157009</name>
</gene>
<dbReference type="RefSeq" id="XP_033570947.1">
    <property type="nucleotide sequence ID" value="XM_033712842.1"/>
</dbReference>